<evidence type="ECO:0000259" key="2">
    <source>
        <dbReference type="Pfam" id="PF20209"/>
    </source>
</evidence>
<dbReference type="STRING" id="1314778.A0A5C3PGW5"/>
<protein>
    <submittedName>
        <fullName evidence="3">Uncharacterized protein</fullName>
    </submittedName>
</protein>
<keyword evidence="4" id="KW-1185">Reference proteome</keyword>
<evidence type="ECO:0000259" key="1">
    <source>
        <dbReference type="Pfam" id="PF14214"/>
    </source>
</evidence>
<dbReference type="InterPro" id="IPR025476">
    <property type="entry name" value="Helitron_helicase-like"/>
</dbReference>
<sequence length="608" mass="68796">MSDDDSGSPEPFYTVADHELRQSIIREWQECMHTDTLKLYVCAVCARRTKRDAIEMVSISSLDVSLLRNDQLPAHVLPSTYAYGLYGRALLHPAGMTSLWEVADIRVCVECRIDLVDKKRMPKYALANWLYYGIDELPPLVRAAFASATRCEKVLIARARSSKISFRFSDLRKDEDLTRRENPVVSQWCVKGNILVMPQNVTQMHDVLPPSEDALRDTICAVFVGRTQPTLGTIARLAPMLARKSRIRFLIEFLAGNNVHYSPASGFGGLSEQNLAALFGPDHVSDDEGVPCSVEIGFLEQREGTFAAESDYSGRDRFRDGPGPGDDLLMETVGYTDSSDSPMTYNQMKLKALAHCLSGGRFVRSQAGSRFVPDFENPSLLSWLFPHLDPWGIGGFFEPARSCKLTLEEQLKYLLRVHESPFERDPDFAFVYYNIYQKKRVCETVSFRVKASQQQEVVRDLLTVDTVVLQRLIERFKGNSFYEPTDPAERDIMRVMTKVSMVGRDLPGTAGYKMCLRNEIRSLVYFKGTPALFVTLNPSDVHNPLVRLYMGHDIRLEDMEHGMELTEWQRRILVANNPAACVMAFHEVISAFIRVVLRCGLPNRGLFG</sequence>
<reference evidence="3 4" key="1">
    <citation type="journal article" date="2019" name="Nat. Ecol. Evol.">
        <title>Megaphylogeny resolves global patterns of mushroom evolution.</title>
        <authorList>
            <person name="Varga T."/>
            <person name="Krizsan K."/>
            <person name="Foldi C."/>
            <person name="Dima B."/>
            <person name="Sanchez-Garcia M."/>
            <person name="Sanchez-Ramirez S."/>
            <person name="Szollosi G.J."/>
            <person name="Szarkandi J.G."/>
            <person name="Papp V."/>
            <person name="Albert L."/>
            <person name="Andreopoulos W."/>
            <person name="Angelini C."/>
            <person name="Antonin V."/>
            <person name="Barry K.W."/>
            <person name="Bougher N.L."/>
            <person name="Buchanan P."/>
            <person name="Buyck B."/>
            <person name="Bense V."/>
            <person name="Catcheside P."/>
            <person name="Chovatia M."/>
            <person name="Cooper J."/>
            <person name="Damon W."/>
            <person name="Desjardin D."/>
            <person name="Finy P."/>
            <person name="Geml J."/>
            <person name="Haridas S."/>
            <person name="Hughes K."/>
            <person name="Justo A."/>
            <person name="Karasinski D."/>
            <person name="Kautmanova I."/>
            <person name="Kiss B."/>
            <person name="Kocsube S."/>
            <person name="Kotiranta H."/>
            <person name="LaButti K.M."/>
            <person name="Lechner B.E."/>
            <person name="Liimatainen K."/>
            <person name="Lipzen A."/>
            <person name="Lukacs Z."/>
            <person name="Mihaltcheva S."/>
            <person name="Morgado L.N."/>
            <person name="Niskanen T."/>
            <person name="Noordeloos M.E."/>
            <person name="Ohm R.A."/>
            <person name="Ortiz-Santana B."/>
            <person name="Ovrebo C."/>
            <person name="Racz N."/>
            <person name="Riley R."/>
            <person name="Savchenko A."/>
            <person name="Shiryaev A."/>
            <person name="Soop K."/>
            <person name="Spirin V."/>
            <person name="Szebenyi C."/>
            <person name="Tomsovsky M."/>
            <person name="Tulloss R.E."/>
            <person name="Uehling J."/>
            <person name="Grigoriev I.V."/>
            <person name="Vagvolgyi C."/>
            <person name="Papp T."/>
            <person name="Martin F.M."/>
            <person name="Miettinen O."/>
            <person name="Hibbett D.S."/>
            <person name="Nagy L.G."/>
        </authorList>
    </citation>
    <scope>NUCLEOTIDE SEQUENCE [LARGE SCALE GENOMIC DNA]</scope>
    <source>
        <strain evidence="3 4">HHB13444</strain>
    </source>
</reference>
<feature type="non-terminal residue" evidence="3">
    <location>
        <position position="608"/>
    </location>
</feature>
<dbReference type="Pfam" id="PF20209">
    <property type="entry name" value="DUF6570"/>
    <property type="match status" value="1"/>
</dbReference>
<feature type="domain" description="DUF6570" evidence="2">
    <location>
        <begin position="118"/>
        <end position="262"/>
    </location>
</feature>
<proteinExistence type="predicted"/>
<organism evidence="3 4">
    <name type="scientific">Polyporus arcularius HHB13444</name>
    <dbReference type="NCBI Taxonomy" id="1314778"/>
    <lineage>
        <taxon>Eukaryota</taxon>
        <taxon>Fungi</taxon>
        <taxon>Dikarya</taxon>
        <taxon>Basidiomycota</taxon>
        <taxon>Agaricomycotina</taxon>
        <taxon>Agaricomycetes</taxon>
        <taxon>Polyporales</taxon>
        <taxon>Polyporaceae</taxon>
        <taxon>Polyporus</taxon>
    </lineage>
</organism>
<accession>A0A5C3PGW5</accession>
<feature type="domain" description="Helitron helicase-like" evidence="1">
    <location>
        <begin position="412"/>
        <end position="608"/>
    </location>
</feature>
<gene>
    <name evidence="3" type="ORF">K466DRAFT_490148</name>
</gene>
<dbReference type="EMBL" id="ML211137">
    <property type="protein sequence ID" value="TFK87838.1"/>
    <property type="molecule type" value="Genomic_DNA"/>
</dbReference>
<dbReference type="InParanoid" id="A0A5C3PGW5"/>
<evidence type="ECO:0000313" key="3">
    <source>
        <dbReference type="EMBL" id="TFK87838.1"/>
    </source>
</evidence>
<dbReference type="Proteomes" id="UP000308197">
    <property type="component" value="Unassembled WGS sequence"/>
</dbReference>
<name>A0A5C3PGW5_9APHY</name>
<dbReference type="InterPro" id="IPR046700">
    <property type="entry name" value="DUF6570"/>
</dbReference>
<evidence type="ECO:0000313" key="4">
    <source>
        <dbReference type="Proteomes" id="UP000308197"/>
    </source>
</evidence>
<dbReference type="AlphaFoldDB" id="A0A5C3PGW5"/>
<dbReference type="Pfam" id="PF14214">
    <property type="entry name" value="Helitron_like_N"/>
    <property type="match status" value="1"/>
</dbReference>